<feature type="region of interest" description="Disordered" evidence="1">
    <location>
        <begin position="298"/>
        <end position="331"/>
    </location>
</feature>
<dbReference type="Proteomes" id="UP000002668">
    <property type="component" value="Genome"/>
</dbReference>
<dbReference type="RefSeq" id="XP_003834552.1">
    <property type="nucleotide sequence ID" value="XM_003834504.1"/>
</dbReference>
<dbReference type="OMA" id="FGVIHIK"/>
<feature type="transmembrane region" description="Helical" evidence="2">
    <location>
        <begin position="261"/>
        <end position="280"/>
    </location>
</feature>
<organism evidence="4">
    <name type="scientific">Leptosphaeria maculans (strain JN3 / isolate v23.1.3 / race Av1-4-5-6-7-8)</name>
    <name type="common">Blackleg fungus</name>
    <name type="synonym">Phoma lingam</name>
    <dbReference type="NCBI Taxonomy" id="985895"/>
    <lineage>
        <taxon>Eukaryota</taxon>
        <taxon>Fungi</taxon>
        <taxon>Dikarya</taxon>
        <taxon>Ascomycota</taxon>
        <taxon>Pezizomycotina</taxon>
        <taxon>Dothideomycetes</taxon>
        <taxon>Pleosporomycetidae</taxon>
        <taxon>Pleosporales</taxon>
        <taxon>Pleosporineae</taxon>
        <taxon>Leptosphaeriaceae</taxon>
        <taxon>Plenodomus</taxon>
        <taxon>Plenodomus lingam/Leptosphaeria maculans species complex</taxon>
    </lineage>
</organism>
<gene>
    <name evidence="3" type="ORF">LEMA_P062210.1</name>
</gene>
<accession>E4ZI44</accession>
<dbReference type="InterPro" id="IPR021460">
    <property type="entry name" value="DUF3112"/>
</dbReference>
<proteinExistence type="predicted"/>
<reference evidence="4" key="1">
    <citation type="journal article" date="2011" name="Nat. Commun.">
        <title>Effector diversification within compartments of the Leptosphaeria maculans genome affected by Repeat-Induced Point mutations.</title>
        <authorList>
            <person name="Rouxel T."/>
            <person name="Grandaubert J."/>
            <person name="Hane J.K."/>
            <person name="Hoede C."/>
            <person name="van de Wouw A.P."/>
            <person name="Couloux A."/>
            <person name="Dominguez V."/>
            <person name="Anthouard V."/>
            <person name="Bally P."/>
            <person name="Bourras S."/>
            <person name="Cozijnsen A.J."/>
            <person name="Ciuffetti L.M."/>
            <person name="Degrave A."/>
            <person name="Dilmaghani A."/>
            <person name="Duret L."/>
            <person name="Fudal I."/>
            <person name="Goodwin S.B."/>
            <person name="Gout L."/>
            <person name="Glaser N."/>
            <person name="Linglin J."/>
            <person name="Kema G.H.J."/>
            <person name="Lapalu N."/>
            <person name="Lawrence C.B."/>
            <person name="May K."/>
            <person name="Meyer M."/>
            <person name="Ollivier B."/>
            <person name="Poulain J."/>
            <person name="Schoch C.L."/>
            <person name="Simon A."/>
            <person name="Spatafora J.W."/>
            <person name="Stachowiak A."/>
            <person name="Turgeon B.G."/>
            <person name="Tyler B.M."/>
            <person name="Vincent D."/>
            <person name="Weissenbach J."/>
            <person name="Amselem J."/>
            <person name="Quesneville H."/>
            <person name="Oliver R.P."/>
            <person name="Wincker P."/>
            <person name="Balesdent M.-H."/>
            <person name="Howlett B.J."/>
        </authorList>
    </citation>
    <scope>NUCLEOTIDE SEQUENCE [LARGE SCALE GENOMIC DNA]</scope>
    <source>
        <strain evidence="4">JN3 / isolate v23.1.3 / race Av1-4-5-6-7-8</strain>
    </source>
</reference>
<dbReference type="Pfam" id="PF11309">
    <property type="entry name" value="DUF3112"/>
    <property type="match status" value="1"/>
</dbReference>
<feature type="compositionally biased region" description="Low complexity" evidence="1">
    <location>
        <begin position="376"/>
        <end position="392"/>
    </location>
</feature>
<dbReference type="OrthoDB" id="3357002at2759"/>
<feature type="compositionally biased region" description="Polar residues" evidence="1">
    <location>
        <begin position="519"/>
        <end position="544"/>
    </location>
</feature>
<feature type="transmembrane region" description="Helical" evidence="2">
    <location>
        <begin position="32"/>
        <end position="52"/>
    </location>
</feature>
<name>E4ZI44_LEPMJ</name>
<evidence type="ECO:0000256" key="1">
    <source>
        <dbReference type="SAM" id="MobiDB-lite"/>
    </source>
</evidence>
<dbReference type="AlphaFoldDB" id="E4ZI44"/>
<keyword evidence="2" id="KW-0472">Membrane</keyword>
<feature type="compositionally biased region" description="Low complexity" evidence="1">
    <location>
        <begin position="545"/>
        <end position="556"/>
    </location>
</feature>
<dbReference type="GeneID" id="13284709"/>
<keyword evidence="2" id="KW-1133">Transmembrane helix</keyword>
<dbReference type="PANTHER" id="PTHR35184:SF1">
    <property type="entry name" value="INTEGRAL MEMBRANE PROTEIN"/>
    <property type="match status" value="1"/>
</dbReference>
<feature type="transmembrane region" description="Helical" evidence="2">
    <location>
        <begin position="98"/>
        <end position="117"/>
    </location>
</feature>
<feature type="region of interest" description="Disordered" evidence="1">
    <location>
        <begin position="367"/>
        <end position="457"/>
    </location>
</feature>
<feature type="region of interest" description="Disordered" evidence="1">
    <location>
        <begin position="501"/>
        <end position="601"/>
    </location>
</feature>
<dbReference type="PANTHER" id="PTHR35184">
    <property type="entry name" value="YALI0C10208P"/>
    <property type="match status" value="1"/>
</dbReference>
<evidence type="ECO:0000313" key="3">
    <source>
        <dbReference type="EMBL" id="CBX91187.1"/>
    </source>
</evidence>
<dbReference type="InParanoid" id="E4ZI44"/>
<dbReference type="eggNOG" id="ENOG502S0ZE">
    <property type="taxonomic scope" value="Eukaryota"/>
</dbReference>
<feature type="transmembrane region" description="Helical" evidence="2">
    <location>
        <begin position="179"/>
        <end position="201"/>
    </location>
</feature>
<protein>
    <submittedName>
        <fullName evidence="3">Uncharacterized protein</fullName>
    </submittedName>
</protein>
<evidence type="ECO:0000313" key="4">
    <source>
        <dbReference type="Proteomes" id="UP000002668"/>
    </source>
</evidence>
<keyword evidence="2" id="KW-0812">Transmembrane</keyword>
<feature type="transmembrane region" description="Helical" evidence="2">
    <location>
        <begin position="137"/>
        <end position="159"/>
    </location>
</feature>
<dbReference type="VEuPathDB" id="FungiDB:LEMA_P062210.1"/>
<feature type="transmembrane region" description="Helical" evidence="2">
    <location>
        <begin position="213"/>
        <end position="241"/>
    </location>
</feature>
<dbReference type="STRING" id="985895.E4ZI44"/>
<keyword evidence="4" id="KW-1185">Reference proteome</keyword>
<dbReference type="HOGENOM" id="CLU_027819_0_0_1"/>
<feature type="compositionally biased region" description="Basic and acidic residues" evidence="1">
    <location>
        <begin position="298"/>
        <end position="311"/>
    </location>
</feature>
<evidence type="ECO:0000256" key="2">
    <source>
        <dbReference type="SAM" id="Phobius"/>
    </source>
</evidence>
<sequence length="601" mass="66257">MSGTQDLAFGQGPPYPPREVALGGTPSVEPDVPISVIFFVLYLIFGVVHIVIFKKNKQRGHKFVFNGAILGLCKIRLITMTLRIAWACYPGNTGLAMAANIFVYVGTIILYMANWFFVQRIVRAQHARLGWSTPYRVFHRAALVCLIVTLIILIVSQVSRNFTLNEERLDTFRALFLASQTYFAIFCFAPVILIATSLIIPRMEVEKFGAGRLRVNIAVLLIAVMILLTGQIFRCVLAWIPQTALLDLSGTNTLPWYLSKACFYIFNFVTEMAVVIIYAVTRVDLRFHIPNGARRPGDYSGRRVDSNRPESAKGLAESGDTACPPMIHQSDSSQTLHQYQSSVFEEAKTLADSLRYPSSILEVDQKTGSWKIRRQSSGSSSTHTSISYAPSSRTTLNDRRTIGEDIPPVPEIPAEWPLPDAAPPRGSGAVLEHQNPTSRRGTPKDTSEVGSPELNDVDIGNAVTDALATLEMNSEEKTAMSPKPPKTLPPRFSCEFPVSPVSPLQTHNPTLPIIDDTLPTCTRSRRNTYPLTDTPPQHENVSTRASLSAASEVSASGTVARKSSSRYSDDTESSVDGEKDMVDEEFGRFSYEAASSDRNGE</sequence>
<feature type="transmembrane region" description="Helical" evidence="2">
    <location>
        <begin position="64"/>
        <end position="86"/>
    </location>
</feature>
<dbReference type="EMBL" id="FP929065">
    <property type="protein sequence ID" value="CBX91187.1"/>
    <property type="molecule type" value="Genomic_DNA"/>
</dbReference>